<evidence type="ECO:0000256" key="8">
    <source>
        <dbReference type="SAM" id="MobiDB-lite"/>
    </source>
</evidence>
<name>A0A853DHV4_9MICO</name>
<accession>A0A853DHV4</accession>
<dbReference type="GO" id="GO:0046872">
    <property type="term" value="F:metal ion binding"/>
    <property type="evidence" value="ECO:0007669"/>
    <property type="project" value="UniProtKB-KW"/>
</dbReference>
<dbReference type="InterPro" id="IPR023828">
    <property type="entry name" value="Peptidase_S8_Ser-AS"/>
</dbReference>
<dbReference type="AlphaFoldDB" id="A0A853DHV4"/>
<feature type="region of interest" description="Disordered" evidence="8">
    <location>
        <begin position="438"/>
        <end position="460"/>
    </location>
</feature>
<dbReference type="GO" id="GO:0006508">
    <property type="term" value="P:proteolysis"/>
    <property type="evidence" value="ECO:0007669"/>
    <property type="project" value="UniProtKB-KW"/>
</dbReference>
<dbReference type="SMART" id="SM00944">
    <property type="entry name" value="Pro-kuma_activ"/>
    <property type="match status" value="1"/>
</dbReference>
<evidence type="ECO:0000313" key="12">
    <source>
        <dbReference type="Proteomes" id="UP000571817"/>
    </source>
</evidence>
<dbReference type="PANTHER" id="PTHR14218">
    <property type="entry name" value="PROTEASE S8 TRIPEPTIDYL PEPTIDASE I CLN2"/>
    <property type="match status" value="1"/>
</dbReference>
<evidence type="ECO:0000256" key="2">
    <source>
        <dbReference type="ARBA" id="ARBA00022670"/>
    </source>
</evidence>
<comment type="caution">
    <text evidence="11">The sequence shown here is derived from an EMBL/GenBank/DDBJ whole genome shotgun (WGS) entry which is preliminary data.</text>
</comment>
<evidence type="ECO:0000256" key="7">
    <source>
        <dbReference type="ARBA" id="ARBA00023145"/>
    </source>
</evidence>
<organism evidence="11 12">
    <name type="scientific">Allobranchiibius huperziae</name>
    <dbReference type="NCBI Taxonomy" id="1874116"/>
    <lineage>
        <taxon>Bacteria</taxon>
        <taxon>Bacillati</taxon>
        <taxon>Actinomycetota</taxon>
        <taxon>Actinomycetes</taxon>
        <taxon>Micrococcales</taxon>
        <taxon>Dermacoccaceae</taxon>
        <taxon>Allobranchiibius</taxon>
    </lineage>
</organism>
<keyword evidence="3" id="KW-0479">Metal-binding</keyword>
<evidence type="ECO:0000256" key="4">
    <source>
        <dbReference type="ARBA" id="ARBA00022801"/>
    </source>
</evidence>
<dbReference type="GO" id="GO:0004252">
    <property type="term" value="F:serine-type endopeptidase activity"/>
    <property type="evidence" value="ECO:0007669"/>
    <property type="project" value="InterPro"/>
</dbReference>
<dbReference type="Pfam" id="PF09286">
    <property type="entry name" value="Pro-kuma_activ"/>
    <property type="match status" value="1"/>
</dbReference>
<dbReference type="InterPro" id="IPR015366">
    <property type="entry name" value="S53_propep"/>
</dbReference>
<evidence type="ECO:0000313" key="11">
    <source>
        <dbReference type="EMBL" id="NYJ75603.1"/>
    </source>
</evidence>
<evidence type="ECO:0000256" key="3">
    <source>
        <dbReference type="ARBA" id="ARBA00022723"/>
    </source>
</evidence>
<dbReference type="CDD" id="cd11377">
    <property type="entry name" value="Pro-peptidase_S53"/>
    <property type="match status" value="1"/>
</dbReference>
<evidence type="ECO:0000256" key="9">
    <source>
        <dbReference type="SAM" id="SignalP"/>
    </source>
</evidence>
<dbReference type="RefSeq" id="WP_218883711.1">
    <property type="nucleotide sequence ID" value="NZ_JACCFW010000001.1"/>
</dbReference>
<dbReference type="InterPro" id="IPR000209">
    <property type="entry name" value="Peptidase_S8/S53_dom"/>
</dbReference>
<dbReference type="PROSITE" id="PS51695">
    <property type="entry name" value="SEDOLISIN"/>
    <property type="match status" value="1"/>
</dbReference>
<dbReference type="PROSITE" id="PS00138">
    <property type="entry name" value="SUBTILASE_SER"/>
    <property type="match status" value="1"/>
</dbReference>
<feature type="signal peptide" evidence="9">
    <location>
        <begin position="1"/>
        <end position="20"/>
    </location>
</feature>
<sequence length="632" mass="65394">MPALIACVLAIAGPAAFANASDQMTARVLVNGPILTAAATQVGSVPAGQPVTVQVWLTPRVSAAEQFAVAASTPGTASFHQYLSPKAYVARFGPTPSQAQNVSRWLTGGGLTDVKVAPGRDYVSGVGPARSVGPLFDVRLNRYRTTDTSTLFQAADRPASVPASIAPDVTGVTGLDDRRTAGADATTMRAASPVCSHYWAQHVHAIVPAFHGLKKGVLPICGYSARQLRSAYGATSAATGTGVTIALTEDEAPTAMASTLRIYAARNHLPAPKAGQYRQISAGRSSCATSISASRPLPQAQYEDEAEMDSEASYAMAPDAKQLMVIGTGCDEDSALLNADLAVLDGDGRHPSATIVSNSWQIPQGEVSASTLHAIDVRAAAEGVGMYFASGDAAGLTATASDPFVTAVGGTTLGIGAGGTKVFQTGWSLDTAEADHGQWDDLQGGSAAGGGTSDTYPQPRYQRNVVPASISHIRVGTKTVVGRAVPDLAADGDLTSGMLTGYTFSGKYVTAVNAGTSLATPLIAGLLADAQQGQTTSFGLINPLIYRLYRTAALLDVLPVDKHTPQQNRIAYTPPDSDDAAELNLFDYQSPRATSQVTTRGYDTMTGLGTPNGPRFISALRSESAGGCHHVR</sequence>
<feature type="domain" description="Peptidase S53" evidence="10">
    <location>
        <begin position="222"/>
        <end position="623"/>
    </location>
</feature>
<dbReference type="InterPro" id="IPR030400">
    <property type="entry name" value="Sedolisin_dom"/>
</dbReference>
<evidence type="ECO:0000256" key="5">
    <source>
        <dbReference type="ARBA" id="ARBA00022825"/>
    </source>
</evidence>
<evidence type="ECO:0000256" key="1">
    <source>
        <dbReference type="ARBA" id="ARBA00001913"/>
    </source>
</evidence>
<evidence type="ECO:0000259" key="10">
    <source>
        <dbReference type="PROSITE" id="PS51695"/>
    </source>
</evidence>
<dbReference type="InterPro" id="IPR036852">
    <property type="entry name" value="Peptidase_S8/S53_dom_sf"/>
</dbReference>
<keyword evidence="5" id="KW-0720">Serine protease</keyword>
<dbReference type="InterPro" id="IPR050819">
    <property type="entry name" value="Tripeptidyl-peptidase_I"/>
</dbReference>
<dbReference type="GO" id="GO:0008240">
    <property type="term" value="F:tripeptidyl-peptidase activity"/>
    <property type="evidence" value="ECO:0007669"/>
    <property type="project" value="TreeGrafter"/>
</dbReference>
<keyword evidence="6" id="KW-0106">Calcium</keyword>
<dbReference type="Proteomes" id="UP000571817">
    <property type="component" value="Unassembled WGS sequence"/>
</dbReference>
<dbReference type="SUPFAM" id="SSF52743">
    <property type="entry name" value="Subtilisin-like"/>
    <property type="match status" value="1"/>
</dbReference>
<evidence type="ECO:0000256" key="6">
    <source>
        <dbReference type="ARBA" id="ARBA00022837"/>
    </source>
</evidence>
<dbReference type="EMBL" id="JACCFW010000001">
    <property type="protein sequence ID" value="NYJ75603.1"/>
    <property type="molecule type" value="Genomic_DNA"/>
</dbReference>
<keyword evidence="7" id="KW-0865">Zymogen</keyword>
<protein>
    <submittedName>
        <fullName evidence="11">Subtilase family serine protease</fullName>
    </submittedName>
</protein>
<dbReference type="Pfam" id="PF00082">
    <property type="entry name" value="Peptidase_S8"/>
    <property type="match status" value="1"/>
</dbReference>
<gene>
    <name evidence="11" type="ORF">HNR15_002566</name>
</gene>
<proteinExistence type="predicted"/>
<dbReference type="Gene3D" id="3.40.50.200">
    <property type="entry name" value="Peptidase S8/S53 domain"/>
    <property type="match status" value="1"/>
</dbReference>
<reference evidence="11 12" key="1">
    <citation type="submission" date="2020-07" db="EMBL/GenBank/DDBJ databases">
        <title>Sequencing the genomes of 1000 actinobacteria strains.</title>
        <authorList>
            <person name="Klenk H.-P."/>
        </authorList>
    </citation>
    <scope>NUCLEOTIDE SEQUENCE [LARGE SCALE GENOMIC DNA]</scope>
    <source>
        <strain evidence="11 12">DSM 29531</strain>
    </source>
</reference>
<keyword evidence="9" id="KW-0732">Signal</keyword>
<comment type="cofactor">
    <cofactor evidence="1">
        <name>Ca(2+)</name>
        <dbReference type="ChEBI" id="CHEBI:29108"/>
    </cofactor>
</comment>
<keyword evidence="12" id="KW-1185">Reference proteome</keyword>
<feature type="chain" id="PRO_5032278601" evidence="9">
    <location>
        <begin position="21"/>
        <end position="632"/>
    </location>
</feature>
<keyword evidence="4" id="KW-0378">Hydrolase</keyword>
<keyword evidence="2 11" id="KW-0645">Protease</keyword>
<dbReference type="PANTHER" id="PTHR14218:SF15">
    <property type="entry name" value="TRIPEPTIDYL-PEPTIDASE 1"/>
    <property type="match status" value="1"/>
</dbReference>
<dbReference type="SUPFAM" id="SSF54897">
    <property type="entry name" value="Protease propeptides/inhibitors"/>
    <property type="match status" value="1"/>
</dbReference>